<name>A0ABN3ARA5_9MICC</name>
<evidence type="ECO:0000313" key="1">
    <source>
        <dbReference type="EMBL" id="GAA2173509.1"/>
    </source>
</evidence>
<reference evidence="1 2" key="1">
    <citation type="journal article" date="2019" name="Int. J. Syst. Evol. Microbiol.">
        <title>The Global Catalogue of Microorganisms (GCM) 10K type strain sequencing project: providing services to taxonomists for standard genome sequencing and annotation.</title>
        <authorList>
            <consortium name="The Broad Institute Genomics Platform"/>
            <consortium name="The Broad Institute Genome Sequencing Center for Infectious Disease"/>
            <person name="Wu L."/>
            <person name="Ma J."/>
        </authorList>
    </citation>
    <scope>NUCLEOTIDE SEQUENCE [LARGE SCALE GENOMIC DNA]</scope>
    <source>
        <strain evidence="1 2">JCM 14917</strain>
    </source>
</reference>
<gene>
    <name evidence="1" type="ORF">GCM10009784_08090</name>
</gene>
<keyword evidence="2" id="KW-1185">Reference proteome</keyword>
<dbReference type="EMBL" id="BAAAON010000001">
    <property type="protein sequence ID" value="GAA2173509.1"/>
    <property type="molecule type" value="Genomic_DNA"/>
</dbReference>
<organism evidence="1 2">
    <name type="scientific">Arthrobacter parietis</name>
    <dbReference type="NCBI Taxonomy" id="271434"/>
    <lineage>
        <taxon>Bacteria</taxon>
        <taxon>Bacillati</taxon>
        <taxon>Actinomycetota</taxon>
        <taxon>Actinomycetes</taxon>
        <taxon>Micrococcales</taxon>
        <taxon>Micrococcaceae</taxon>
        <taxon>Arthrobacter</taxon>
    </lineage>
</organism>
<sequence length="146" mass="16454">MPKAWLDDGDSFRFSEFGINGRTEVSDFGVRYDDAGQRVVALGIRSEGTTITKLSGSRPGRGGALPGQRAILPGMRLSRLRLARSDRWPEPRWTRFQGIRPSHRHIEPLPTGLSDLARWKTGHLYREGEELGMKKRKLDIGPPMCK</sequence>
<dbReference type="Proteomes" id="UP001500974">
    <property type="component" value="Unassembled WGS sequence"/>
</dbReference>
<protein>
    <submittedName>
        <fullName evidence="1">Uncharacterized protein</fullName>
    </submittedName>
</protein>
<accession>A0ABN3ARA5</accession>
<evidence type="ECO:0000313" key="2">
    <source>
        <dbReference type="Proteomes" id="UP001500974"/>
    </source>
</evidence>
<comment type="caution">
    <text evidence="1">The sequence shown here is derived from an EMBL/GenBank/DDBJ whole genome shotgun (WGS) entry which is preliminary data.</text>
</comment>
<proteinExistence type="predicted"/>